<dbReference type="Proteomes" id="UP001604336">
    <property type="component" value="Unassembled WGS sequence"/>
</dbReference>
<dbReference type="Pfam" id="PF12776">
    <property type="entry name" value="Myb_DNA-bind_3"/>
    <property type="match status" value="1"/>
</dbReference>
<evidence type="ECO:0000313" key="4">
    <source>
        <dbReference type="Proteomes" id="UP001604336"/>
    </source>
</evidence>
<sequence>MGGQRGKTNEPMSWSDENEHAFIRILYDNVKSGKLQCSTFTKNEWAKINKDMVFVRIMGVERLKGKWNRLCKVNCLFSELLGHIGVTWDPNTNQVNAAEEVWQHFYTINKTEYRTFKKEGCKHYELLGEIFGGTTATGGLSNASTQLSPTSNEERQLEDNFF</sequence>
<keyword evidence="4" id="KW-1185">Reference proteome</keyword>
<proteinExistence type="predicted"/>
<feature type="compositionally biased region" description="Basic and acidic residues" evidence="1">
    <location>
        <begin position="152"/>
        <end position="162"/>
    </location>
</feature>
<name>A0ABD1V4S1_9LAMI</name>
<reference evidence="4" key="1">
    <citation type="submission" date="2024-07" db="EMBL/GenBank/DDBJ databases">
        <title>Two chromosome-level genome assemblies of Korean endemic species Abeliophyllum distichum and Forsythia ovata (Oleaceae).</title>
        <authorList>
            <person name="Jang H."/>
        </authorList>
    </citation>
    <scope>NUCLEOTIDE SEQUENCE [LARGE SCALE GENOMIC DNA]</scope>
</reference>
<dbReference type="EMBL" id="JBFOLK010000002">
    <property type="protein sequence ID" value="KAL2532332.1"/>
    <property type="molecule type" value="Genomic_DNA"/>
</dbReference>
<evidence type="ECO:0000313" key="3">
    <source>
        <dbReference type="EMBL" id="KAL2532332.1"/>
    </source>
</evidence>
<comment type="caution">
    <text evidence="3">The sequence shown here is derived from an EMBL/GenBank/DDBJ whole genome shotgun (WGS) entry which is preliminary data.</text>
</comment>
<feature type="region of interest" description="Disordered" evidence="1">
    <location>
        <begin position="141"/>
        <end position="162"/>
    </location>
</feature>
<organism evidence="3 4">
    <name type="scientific">Abeliophyllum distichum</name>
    <dbReference type="NCBI Taxonomy" id="126358"/>
    <lineage>
        <taxon>Eukaryota</taxon>
        <taxon>Viridiplantae</taxon>
        <taxon>Streptophyta</taxon>
        <taxon>Embryophyta</taxon>
        <taxon>Tracheophyta</taxon>
        <taxon>Spermatophyta</taxon>
        <taxon>Magnoliopsida</taxon>
        <taxon>eudicotyledons</taxon>
        <taxon>Gunneridae</taxon>
        <taxon>Pentapetalae</taxon>
        <taxon>asterids</taxon>
        <taxon>lamiids</taxon>
        <taxon>Lamiales</taxon>
        <taxon>Oleaceae</taxon>
        <taxon>Forsythieae</taxon>
        <taxon>Abeliophyllum</taxon>
    </lineage>
</organism>
<dbReference type="InterPro" id="IPR024752">
    <property type="entry name" value="Myb/SANT-like_dom"/>
</dbReference>
<protein>
    <submittedName>
        <fullName evidence="3">Myb DNA-bind 3 domain-containing protein</fullName>
    </submittedName>
</protein>
<dbReference type="InterPro" id="IPR045026">
    <property type="entry name" value="LIMYB"/>
</dbReference>
<evidence type="ECO:0000259" key="2">
    <source>
        <dbReference type="Pfam" id="PF12776"/>
    </source>
</evidence>
<feature type="compositionally biased region" description="Polar residues" evidence="1">
    <location>
        <begin position="141"/>
        <end position="151"/>
    </location>
</feature>
<dbReference type="AlphaFoldDB" id="A0ABD1V4S1"/>
<dbReference type="PANTHER" id="PTHR47584:SF14">
    <property type="entry name" value="L10-INTERACTING MYB DOMAIN-CONTAINING PROTEIN-LIKE"/>
    <property type="match status" value="1"/>
</dbReference>
<gene>
    <name evidence="3" type="ORF">Adt_05683</name>
</gene>
<accession>A0ABD1V4S1</accession>
<dbReference type="PANTHER" id="PTHR47584">
    <property type="match status" value="1"/>
</dbReference>
<evidence type="ECO:0000256" key="1">
    <source>
        <dbReference type="SAM" id="MobiDB-lite"/>
    </source>
</evidence>
<feature type="domain" description="Myb/SANT-like" evidence="2">
    <location>
        <begin position="13"/>
        <end position="104"/>
    </location>
</feature>